<dbReference type="EMBL" id="QUNO01000016">
    <property type="protein sequence ID" value="REH36326.1"/>
    <property type="molecule type" value="Genomic_DNA"/>
</dbReference>
<dbReference type="RefSeq" id="WP_116179611.1">
    <property type="nucleotide sequence ID" value="NZ_CP144375.1"/>
</dbReference>
<reference evidence="1 2" key="1">
    <citation type="submission" date="2018-08" db="EMBL/GenBank/DDBJ databases">
        <title>Genomic Encyclopedia of Archaeal and Bacterial Type Strains, Phase II (KMG-II): from individual species to whole genera.</title>
        <authorList>
            <person name="Goeker M."/>
        </authorList>
    </citation>
    <scope>NUCLEOTIDE SEQUENCE [LARGE SCALE GENOMIC DNA]</scope>
    <source>
        <strain evidence="1 2">DSM 45791</strain>
    </source>
</reference>
<evidence type="ECO:0000313" key="2">
    <source>
        <dbReference type="Proteomes" id="UP000256269"/>
    </source>
</evidence>
<dbReference type="AlphaFoldDB" id="A0A3E0H1C1"/>
<dbReference type="Proteomes" id="UP000256269">
    <property type="component" value="Unassembled WGS sequence"/>
</dbReference>
<gene>
    <name evidence="1" type="ORF">BCF44_116195</name>
</gene>
<keyword evidence="2" id="KW-1185">Reference proteome</keyword>
<protein>
    <submittedName>
        <fullName evidence="1">Uncharacterized protein</fullName>
    </submittedName>
</protein>
<organism evidence="1 2">
    <name type="scientific">Kutzneria buriramensis</name>
    <dbReference type="NCBI Taxonomy" id="1045776"/>
    <lineage>
        <taxon>Bacteria</taxon>
        <taxon>Bacillati</taxon>
        <taxon>Actinomycetota</taxon>
        <taxon>Actinomycetes</taxon>
        <taxon>Pseudonocardiales</taxon>
        <taxon>Pseudonocardiaceae</taxon>
        <taxon>Kutzneria</taxon>
    </lineage>
</organism>
<evidence type="ECO:0000313" key="1">
    <source>
        <dbReference type="EMBL" id="REH36326.1"/>
    </source>
</evidence>
<dbReference type="OrthoDB" id="324838at2"/>
<name>A0A3E0H1C1_9PSEU</name>
<comment type="caution">
    <text evidence="1">The sequence shown here is derived from an EMBL/GenBank/DDBJ whole genome shotgun (WGS) entry which is preliminary data.</text>
</comment>
<sequence length="254" mass="27951">MHAADLATARHLLRPRRLVVPHLAEAEALIDHLMLPGAGENVYKEPAEPNIVTWGVPGEPGTWSNQSQCASFVTAVLRRAYPSWARSKHFSQYFGSPSPFARDYQRVFADGGTPRMKPVRRVADLRPGDLIAIDYANAQDTNTGHVVMVRRLRGVYTAPSNGLNFDGEIQYAVQVADCTAEPHGLAGVGSYEDYPDTRIVGERQLQGVGYGHMMFYAAELTGEFTRYRWSVNTSSTGVFPVEERPVSAVRVSAG</sequence>
<accession>A0A3E0H1C1</accession>
<proteinExistence type="predicted"/>